<organism evidence="2 3">
    <name type="scientific">Chryseobacterium taichungense</name>
    <dbReference type="NCBI Taxonomy" id="295069"/>
    <lineage>
        <taxon>Bacteria</taxon>
        <taxon>Pseudomonadati</taxon>
        <taxon>Bacteroidota</taxon>
        <taxon>Flavobacteriia</taxon>
        <taxon>Flavobacteriales</taxon>
        <taxon>Weeksellaceae</taxon>
        <taxon>Chryseobacterium group</taxon>
        <taxon>Chryseobacterium</taxon>
    </lineage>
</organism>
<evidence type="ECO:0000256" key="1">
    <source>
        <dbReference type="ARBA" id="ARBA00022649"/>
    </source>
</evidence>
<dbReference type="Proteomes" id="UP000199450">
    <property type="component" value="Unassembled WGS sequence"/>
</dbReference>
<reference evidence="3" key="1">
    <citation type="submission" date="2016-10" db="EMBL/GenBank/DDBJ databases">
        <authorList>
            <person name="Varghese N."/>
            <person name="Submissions S."/>
        </authorList>
    </citation>
    <scope>NUCLEOTIDE SEQUENCE [LARGE SCALE GENOMIC DNA]</scope>
    <source>
        <strain evidence="3">DSM 17453</strain>
    </source>
</reference>
<evidence type="ECO:0000313" key="2">
    <source>
        <dbReference type="EMBL" id="SEM87055.1"/>
    </source>
</evidence>
<dbReference type="EMBL" id="FOBV01000007">
    <property type="protein sequence ID" value="SEM87055.1"/>
    <property type="molecule type" value="Genomic_DNA"/>
</dbReference>
<dbReference type="RefSeq" id="WP_090000946.1">
    <property type="nucleotide sequence ID" value="NZ_FOBV01000007.1"/>
</dbReference>
<accession>A0A1H8BW08</accession>
<name>A0A1H8BW08_9FLAO</name>
<dbReference type="OrthoDB" id="1098070at2"/>
<evidence type="ECO:0000313" key="3">
    <source>
        <dbReference type="Proteomes" id="UP000199450"/>
    </source>
</evidence>
<dbReference type="STRING" id="295069.SAMN05421856_107246"/>
<protein>
    <submittedName>
        <fullName evidence="2">Plasmid stabilization system protein ParE</fullName>
    </submittedName>
</protein>
<sequence length="101" mass="12364">MKKVVWSVKAQKNYRDNLLYLKEFWTKKEIKKFMKAVDTAVVNISQNPYIGSAYEENIHYRKYLIVEQIYLYYRLTEKDEILLASFWNNYQNPEKLKKFLP</sequence>
<dbReference type="AlphaFoldDB" id="A0A1H8BW08"/>
<proteinExistence type="predicted"/>
<dbReference type="InterPro" id="IPR007712">
    <property type="entry name" value="RelE/ParE_toxin"/>
</dbReference>
<dbReference type="Gene3D" id="3.30.2310.20">
    <property type="entry name" value="RelE-like"/>
    <property type="match status" value="1"/>
</dbReference>
<dbReference type="Pfam" id="PF05016">
    <property type="entry name" value="ParE_toxin"/>
    <property type="match status" value="1"/>
</dbReference>
<dbReference type="InterPro" id="IPR035093">
    <property type="entry name" value="RelE/ParE_toxin_dom_sf"/>
</dbReference>
<keyword evidence="1" id="KW-1277">Toxin-antitoxin system</keyword>
<gene>
    <name evidence="2" type="ORF">SAMN05421856_107246</name>
</gene>
<keyword evidence="3" id="KW-1185">Reference proteome</keyword>